<comment type="caution">
    <text evidence="8">Lacks conserved residue(s) required for the propagation of feature annotation.</text>
</comment>
<comment type="similarity">
    <text evidence="1 8">Belongs to the thymidylate kinase family.</text>
</comment>
<dbReference type="InterPro" id="IPR039430">
    <property type="entry name" value="Thymidylate_kin-like_dom"/>
</dbReference>
<dbReference type="NCBIfam" id="TIGR00041">
    <property type="entry name" value="DTMP_kinase"/>
    <property type="match status" value="1"/>
</dbReference>
<dbReference type="GO" id="GO:0005737">
    <property type="term" value="C:cytoplasm"/>
    <property type="evidence" value="ECO:0007669"/>
    <property type="project" value="TreeGrafter"/>
</dbReference>
<dbReference type="PANTHER" id="PTHR10344">
    <property type="entry name" value="THYMIDYLATE KINASE"/>
    <property type="match status" value="1"/>
</dbReference>
<keyword evidence="3 8" id="KW-0545">Nucleotide biosynthesis</keyword>
<evidence type="ECO:0000313" key="11">
    <source>
        <dbReference type="Proteomes" id="UP000177521"/>
    </source>
</evidence>
<dbReference type="Gene3D" id="3.40.50.300">
    <property type="entry name" value="P-loop containing nucleotide triphosphate hydrolases"/>
    <property type="match status" value="1"/>
</dbReference>
<accession>A0A1F4XNK2</accession>
<dbReference type="AlphaFoldDB" id="A0A1F4XNK2"/>
<comment type="catalytic activity">
    <reaction evidence="7 8">
        <text>dTMP + ATP = dTDP + ADP</text>
        <dbReference type="Rhea" id="RHEA:13517"/>
        <dbReference type="ChEBI" id="CHEBI:30616"/>
        <dbReference type="ChEBI" id="CHEBI:58369"/>
        <dbReference type="ChEBI" id="CHEBI:63528"/>
        <dbReference type="ChEBI" id="CHEBI:456216"/>
        <dbReference type="EC" id="2.7.4.9"/>
    </reaction>
</comment>
<evidence type="ECO:0000256" key="1">
    <source>
        <dbReference type="ARBA" id="ARBA00009776"/>
    </source>
</evidence>
<dbReference type="EC" id="2.7.4.9" evidence="8"/>
<dbReference type="Pfam" id="PF02223">
    <property type="entry name" value="Thymidylate_kin"/>
    <property type="match status" value="1"/>
</dbReference>
<dbReference type="GO" id="GO:0006233">
    <property type="term" value="P:dTDP biosynthetic process"/>
    <property type="evidence" value="ECO:0007669"/>
    <property type="project" value="InterPro"/>
</dbReference>
<evidence type="ECO:0000256" key="8">
    <source>
        <dbReference type="HAMAP-Rule" id="MF_00165"/>
    </source>
</evidence>
<evidence type="ECO:0000256" key="7">
    <source>
        <dbReference type="ARBA" id="ARBA00048743"/>
    </source>
</evidence>
<dbReference type="HAMAP" id="MF_00165">
    <property type="entry name" value="Thymidylate_kinase"/>
    <property type="match status" value="1"/>
</dbReference>
<proteinExistence type="inferred from homology"/>
<dbReference type="InterPro" id="IPR027417">
    <property type="entry name" value="P-loop_NTPase"/>
</dbReference>
<keyword evidence="4 8" id="KW-0547">Nucleotide-binding</keyword>
<sequence>MLTNSHPGKFIALEALDGSGASTQIELLAKFLEEEGQKVHSTKEPTNNLIGGIIRGALTKEWQPSLECLQLLFAADRAHHLQREIIPSLLAGRTVITDRYFFSTIAFGSLEVDEDWLRQLNERFLLPDLTIMLKVSPAECVARIAASRRAGFELFEEEQKLTKIWASYQRLAATYPNVYIVDGERPIEDVAKDIKQLAAAKLLTTTR</sequence>
<gene>
    <name evidence="8" type="primary">tmk</name>
    <name evidence="10" type="ORF">A2788_02680</name>
</gene>
<comment type="function">
    <text evidence="8">Phosphorylation of dTMP to form dTDP in both de novo and salvage pathways of dTTP synthesis.</text>
</comment>
<protein>
    <recommendedName>
        <fullName evidence="8">Thymidylate kinase</fullName>
        <ecNumber evidence="8">2.7.4.9</ecNumber>
    </recommendedName>
    <alternativeName>
        <fullName evidence="8">dTMP kinase</fullName>
    </alternativeName>
</protein>
<organism evidence="10 11">
    <name type="scientific">Candidatus Abawacabacteria bacterium RIFCSPHIGHO2_01_FULL_46_8</name>
    <dbReference type="NCBI Taxonomy" id="1817815"/>
    <lineage>
        <taxon>Bacteria</taxon>
        <taxon>Candidatus Abawacaibacteriota</taxon>
    </lineage>
</organism>
<dbReference type="GO" id="GO:0004798">
    <property type="term" value="F:dTMP kinase activity"/>
    <property type="evidence" value="ECO:0007669"/>
    <property type="project" value="UniProtKB-UniRule"/>
</dbReference>
<keyword evidence="2 8" id="KW-0808">Transferase</keyword>
<evidence type="ECO:0000256" key="2">
    <source>
        <dbReference type="ARBA" id="ARBA00022679"/>
    </source>
</evidence>
<keyword evidence="6 8" id="KW-0067">ATP-binding</keyword>
<reference evidence="10 11" key="1">
    <citation type="journal article" date="2016" name="Nat. Commun.">
        <title>Thousands of microbial genomes shed light on interconnected biogeochemical processes in an aquifer system.</title>
        <authorList>
            <person name="Anantharaman K."/>
            <person name="Brown C.T."/>
            <person name="Hug L.A."/>
            <person name="Sharon I."/>
            <person name="Castelle C.J."/>
            <person name="Probst A.J."/>
            <person name="Thomas B.C."/>
            <person name="Singh A."/>
            <person name="Wilkins M.J."/>
            <person name="Karaoz U."/>
            <person name="Brodie E.L."/>
            <person name="Williams K.H."/>
            <person name="Hubbard S.S."/>
            <person name="Banfield J.F."/>
        </authorList>
    </citation>
    <scope>NUCLEOTIDE SEQUENCE [LARGE SCALE GENOMIC DNA]</scope>
</reference>
<dbReference type="CDD" id="cd01672">
    <property type="entry name" value="TMPK"/>
    <property type="match status" value="1"/>
</dbReference>
<name>A0A1F4XNK2_9BACT</name>
<feature type="domain" description="Thymidylate kinase-like" evidence="9">
    <location>
        <begin position="14"/>
        <end position="194"/>
    </location>
</feature>
<evidence type="ECO:0000313" key="10">
    <source>
        <dbReference type="EMBL" id="OGC82683.1"/>
    </source>
</evidence>
<dbReference type="GO" id="GO:0006227">
    <property type="term" value="P:dUDP biosynthetic process"/>
    <property type="evidence" value="ECO:0007669"/>
    <property type="project" value="TreeGrafter"/>
</dbReference>
<dbReference type="GO" id="GO:0006235">
    <property type="term" value="P:dTTP biosynthetic process"/>
    <property type="evidence" value="ECO:0007669"/>
    <property type="project" value="UniProtKB-UniRule"/>
</dbReference>
<keyword evidence="5 8" id="KW-0418">Kinase</keyword>
<evidence type="ECO:0000256" key="4">
    <source>
        <dbReference type="ARBA" id="ARBA00022741"/>
    </source>
</evidence>
<evidence type="ECO:0000259" key="9">
    <source>
        <dbReference type="Pfam" id="PF02223"/>
    </source>
</evidence>
<dbReference type="Proteomes" id="UP000177521">
    <property type="component" value="Unassembled WGS sequence"/>
</dbReference>
<evidence type="ECO:0000256" key="6">
    <source>
        <dbReference type="ARBA" id="ARBA00022840"/>
    </source>
</evidence>
<evidence type="ECO:0000256" key="5">
    <source>
        <dbReference type="ARBA" id="ARBA00022777"/>
    </source>
</evidence>
<dbReference type="SUPFAM" id="SSF52540">
    <property type="entry name" value="P-loop containing nucleoside triphosphate hydrolases"/>
    <property type="match status" value="1"/>
</dbReference>
<comment type="caution">
    <text evidence="10">The sequence shown here is derived from an EMBL/GenBank/DDBJ whole genome shotgun (WGS) entry which is preliminary data.</text>
</comment>
<dbReference type="PANTHER" id="PTHR10344:SF4">
    <property type="entry name" value="UMP-CMP KINASE 2, MITOCHONDRIAL"/>
    <property type="match status" value="1"/>
</dbReference>
<dbReference type="InterPro" id="IPR018094">
    <property type="entry name" value="Thymidylate_kinase"/>
</dbReference>
<dbReference type="GO" id="GO:0005524">
    <property type="term" value="F:ATP binding"/>
    <property type="evidence" value="ECO:0007669"/>
    <property type="project" value="UniProtKB-UniRule"/>
</dbReference>
<evidence type="ECO:0000256" key="3">
    <source>
        <dbReference type="ARBA" id="ARBA00022727"/>
    </source>
</evidence>
<dbReference type="EMBL" id="MEWS01000012">
    <property type="protein sequence ID" value="OGC82683.1"/>
    <property type="molecule type" value="Genomic_DNA"/>
</dbReference>